<dbReference type="RefSeq" id="WP_012619249.1">
    <property type="nucleotide sequence ID" value="NC_011832.1"/>
</dbReference>
<name>B8GFP7_METPE</name>
<dbReference type="PROSITE" id="PS51371">
    <property type="entry name" value="CBS"/>
    <property type="match status" value="3"/>
</dbReference>
<feature type="domain" description="CBS" evidence="4">
    <location>
        <begin position="128"/>
        <end position="183"/>
    </location>
</feature>
<evidence type="ECO:0000256" key="2">
    <source>
        <dbReference type="ARBA" id="ARBA00023167"/>
    </source>
</evidence>
<dbReference type="InterPro" id="IPR000644">
    <property type="entry name" value="CBS_dom"/>
</dbReference>
<dbReference type="InterPro" id="IPR046342">
    <property type="entry name" value="CBS_dom_sf"/>
</dbReference>
<keyword evidence="6" id="KW-1185">Reference proteome</keyword>
<keyword evidence="2" id="KW-0486">Methionine biosynthesis</keyword>
<protein>
    <submittedName>
        <fullName evidence="5">Putative signal transduction protein with CBS domains</fullName>
    </submittedName>
</protein>
<sequence length="252" mass="27681">MDIVSAVPVLGDHDHITRARQVLRDDAFREIYIVDAKGRCTGYIDISDALRVNATRSNVTLEGFVKTAAMVTPEDTLEKVAATVIQSRTDSTAVVDSNGKLIGGILVSDLFPIVLSRHEPKGKVADCMSKKVVTAEANDPLQRVHTLIIESGYTAFPVLKKHLLIGMISRRDLLDAGHFRRSLMQSGNAMVEELMTTPVISISPEQEIRTAAELLIKHDISRLPVEEDGKVVGILDRHDVLNGLKIQAERTL</sequence>
<dbReference type="GeneID" id="7272488"/>
<dbReference type="HOGENOM" id="CLU_076812_2_1_2"/>
<accession>B8GFP7</accession>
<dbReference type="CDD" id="cd02205">
    <property type="entry name" value="CBS_pair_SF"/>
    <property type="match status" value="1"/>
</dbReference>
<dbReference type="SUPFAM" id="SSF54631">
    <property type="entry name" value="CBS-domain pair"/>
    <property type="match status" value="2"/>
</dbReference>
<gene>
    <name evidence="5" type="ordered locus">Mpal_2666</name>
</gene>
<dbReference type="InterPro" id="IPR051257">
    <property type="entry name" value="Diverse_CBS-Domain"/>
</dbReference>
<dbReference type="AlphaFoldDB" id="B8GFP7"/>
<reference evidence="5 6" key="1">
    <citation type="journal article" date="2015" name="Genome Announc.">
        <title>Complete Genome Sequence of Methanosphaerula palustris E1-9CT, a Hydrogenotrophic Methanogen Isolated from a Minerotrophic Fen Peatland.</title>
        <authorList>
            <person name="Cadillo-Quiroz H."/>
            <person name="Browne P."/>
            <person name="Kyrpides N."/>
            <person name="Woyke T."/>
            <person name="Goodwin L."/>
            <person name="Detter C."/>
            <person name="Yavitt J.B."/>
            <person name="Zinder S.H."/>
        </authorList>
    </citation>
    <scope>NUCLEOTIDE SEQUENCE [LARGE SCALE GENOMIC DNA]</scope>
    <source>
        <strain evidence="6">ATCC BAA-1556 / DSM 19958 / E1-9c</strain>
    </source>
</reference>
<organism evidence="5 6">
    <name type="scientific">Methanosphaerula palustris (strain ATCC BAA-1556 / DSM 19958 / E1-9c)</name>
    <dbReference type="NCBI Taxonomy" id="521011"/>
    <lineage>
        <taxon>Archaea</taxon>
        <taxon>Methanobacteriati</taxon>
        <taxon>Methanobacteriota</taxon>
        <taxon>Stenosarchaea group</taxon>
        <taxon>Methanomicrobia</taxon>
        <taxon>Methanomicrobiales</taxon>
        <taxon>Methanoregulaceae</taxon>
        <taxon>Methanosphaerula</taxon>
    </lineage>
</organism>
<proteinExistence type="predicted"/>
<dbReference type="Pfam" id="PF00571">
    <property type="entry name" value="CBS"/>
    <property type="match status" value="4"/>
</dbReference>
<dbReference type="PANTHER" id="PTHR43080:SF2">
    <property type="entry name" value="CBS DOMAIN-CONTAINING PROTEIN"/>
    <property type="match status" value="1"/>
</dbReference>
<dbReference type="eggNOG" id="arCOG00602">
    <property type="taxonomic scope" value="Archaea"/>
</dbReference>
<evidence type="ECO:0000256" key="1">
    <source>
        <dbReference type="ARBA" id="ARBA00023122"/>
    </source>
</evidence>
<evidence type="ECO:0000259" key="4">
    <source>
        <dbReference type="PROSITE" id="PS51371"/>
    </source>
</evidence>
<keyword evidence="2" id="KW-0028">Amino-acid biosynthesis</keyword>
<dbReference type="EMBL" id="CP001338">
    <property type="protein sequence ID" value="ACL17930.1"/>
    <property type="molecule type" value="Genomic_DNA"/>
</dbReference>
<evidence type="ECO:0000313" key="6">
    <source>
        <dbReference type="Proteomes" id="UP000002457"/>
    </source>
</evidence>
<feature type="domain" description="CBS" evidence="4">
    <location>
        <begin position="195"/>
        <end position="252"/>
    </location>
</feature>
<dbReference type="SMART" id="SM00116">
    <property type="entry name" value="CBS"/>
    <property type="match status" value="4"/>
</dbReference>
<keyword evidence="1 3" id="KW-0129">CBS domain</keyword>
<dbReference type="Proteomes" id="UP000002457">
    <property type="component" value="Chromosome"/>
</dbReference>
<dbReference type="PANTHER" id="PTHR43080">
    <property type="entry name" value="CBS DOMAIN-CONTAINING PROTEIN CBSX3, MITOCHONDRIAL"/>
    <property type="match status" value="1"/>
</dbReference>
<feature type="domain" description="CBS" evidence="4">
    <location>
        <begin position="64"/>
        <end position="120"/>
    </location>
</feature>
<dbReference type="Gene3D" id="3.10.580.10">
    <property type="entry name" value="CBS-domain"/>
    <property type="match status" value="2"/>
</dbReference>
<dbReference type="GO" id="GO:0009086">
    <property type="term" value="P:methionine biosynthetic process"/>
    <property type="evidence" value="ECO:0007669"/>
    <property type="project" value="UniProtKB-KW"/>
</dbReference>
<evidence type="ECO:0000313" key="5">
    <source>
        <dbReference type="EMBL" id="ACL17930.1"/>
    </source>
</evidence>
<evidence type="ECO:0000256" key="3">
    <source>
        <dbReference type="PROSITE-ProRule" id="PRU00703"/>
    </source>
</evidence>
<dbReference type="KEGG" id="mpl:Mpal_2666"/>
<dbReference type="STRING" id="521011.Mpal_2666"/>